<dbReference type="PANTHER" id="PTHR42280">
    <property type="entry name" value="CITG FAMILY PROTEIN"/>
    <property type="match status" value="1"/>
</dbReference>
<keyword evidence="2" id="KW-1185">Reference proteome</keyword>
<dbReference type="GO" id="GO:0046917">
    <property type="term" value="F:triphosphoribosyl-dephospho-CoA synthase activity"/>
    <property type="evidence" value="ECO:0007669"/>
    <property type="project" value="InterPro"/>
</dbReference>
<gene>
    <name evidence="1" type="ORF">F1737_06075</name>
</gene>
<name>A0AA97FF62_9EURY</name>
<evidence type="ECO:0000313" key="2">
    <source>
        <dbReference type="Proteomes" id="UP001301797"/>
    </source>
</evidence>
<dbReference type="PANTHER" id="PTHR42280:SF1">
    <property type="entry name" value="CITG FAMILY PROTEIN"/>
    <property type="match status" value="1"/>
</dbReference>
<dbReference type="GO" id="GO:0005524">
    <property type="term" value="F:ATP binding"/>
    <property type="evidence" value="ECO:0007669"/>
    <property type="project" value="InterPro"/>
</dbReference>
<dbReference type="Proteomes" id="UP001301797">
    <property type="component" value="Chromosome"/>
</dbReference>
<organism evidence="1 2">
    <name type="scientific">Methanochimaera problematica</name>
    <dbReference type="NCBI Taxonomy" id="2609417"/>
    <lineage>
        <taxon>Archaea</taxon>
        <taxon>Methanobacteriati</taxon>
        <taxon>Methanobacteriota</taxon>
        <taxon>Stenosarchaea group</taxon>
        <taxon>Methanomicrobia</taxon>
        <taxon>Methanomicrobiales</taxon>
        <taxon>Methanomicrobiaceae</taxon>
        <taxon>Methanochimaera</taxon>
    </lineage>
</organism>
<dbReference type="Gene3D" id="1.10.4200.10">
    <property type="entry name" value="Triphosphoribosyl-dephospho-CoA protein"/>
    <property type="match status" value="1"/>
</dbReference>
<dbReference type="InterPro" id="IPR002736">
    <property type="entry name" value="CitG"/>
</dbReference>
<dbReference type="EMBL" id="CP043875">
    <property type="protein sequence ID" value="WOF16311.1"/>
    <property type="molecule type" value="Genomic_DNA"/>
</dbReference>
<sequence length="270" mass="29683">MRSPAENAQLAMMLEVCAEVKPGNVDRHHDYEDTSLQHFLASTIFVRPVFKRAENSSDNIGRLIYDAVSVTNTHSGGNTHFGAFILLIPLIAGGGIKGAKEIVKNTTVDDAVMFYRAFGLTKVRMKDSDLEMDVNDPSATDSLIENNTTLYDVMEYSSTVDMVAAEWINGFSLTRKTADFLKNSDNGQKAIIDAFMNLLASETDTFVVKKLGSKTAEKLKNKAKEALDGNISLEELDRICLLKGINPGSLADITIAGIFVALMEGWNWDF</sequence>
<accession>A0AA97FF62</accession>
<dbReference type="GeneID" id="85229729"/>
<evidence type="ECO:0000313" key="1">
    <source>
        <dbReference type="EMBL" id="WOF16311.1"/>
    </source>
</evidence>
<dbReference type="Pfam" id="PF01874">
    <property type="entry name" value="CitG"/>
    <property type="match status" value="1"/>
</dbReference>
<dbReference type="AlphaFoldDB" id="A0AA97FF62"/>
<protein>
    <submittedName>
        <fullName evidence="1">Triphosphoribosyl-dephospho-CoA synthase</fullName>
    </submittedName>
</protein>
<dbReference type="RefSeq" id="WP_317135724.1">
    <property type="nucleotide sequence ID" value="NZ_CP043875.1"/>
</dbReference>
<proteinExistence type="predicted"/>
<reference evidence="1 2" key="1">
    <citation type="submission" date="2019-09" db="EMBL/GenBank/DDBJ databases">
        <title>The complete genome of Methanoplanus sp. FWC-SCC4.</title>
        <authorList>
            <person name="Chen S.-C."/>
            <person name="Zhou Y.-Z."/>
            <person name="Lai M.-C."/>
        </authorList>
    </citation>
    <scope>NUCLEOTIDE SEQUENCE [LARGE SCALE GENOMIC DNA]</scope>
    <source>
        <strain evidence="1 2">FWC-SCC4</strain>
    </source>
</reference>
<dbReference type="KEGG" id="mefw:F1737_06075"/>